<proteinExistence type="predicted"/>
<accession>A0ACC2ZUB2</accession>
<gene>
    <name evidence="1" type="ORF">H2198_009527</name>
</gene>
<comment type="caution">
    <text evidence="1">The sequence shown here is derived from an EMBL/GenBank/DDBJ whole genome shotgun (WGS) entry which is preliminary data.</text>
</comment>
<keyword evidence="2" id="KW-1185">Reference proteome</keyword>
<evidence type="ECO:0000313" key="1">
    <source>
        <dbReference type="EMBL" id="KAJ9651195.1"/>
    </source>
</evidence>
<dbReference type="EMBL" id="JAPDRQ010000275">
    <property type="protein sequence ID" value="KAJ9651195.1"/>
    <property type="molecule type" value="Genomic_DNA"/>
</dbReference>
<organism evidence="1 2">
    <name type="scientific">Neophaeococcomyces mojaviensis</name>
    <dbReference type="NCBI Taxonomy" id="3383035"/>
    <lineage>
        <taxon>Eukaryota</taxon>
        <taxon>Fungi</taxon>
        <taxon>Dikarya</taxon>
        <taxon>Ascomycota</taxon>
        <taxon>Pezizomycotina</taxon>
        <taxon>Eurotiomycetes</taxon>
        <taxon>Chaetothyriomycetidae</taxon>
        <taxon>Chaetothyriales</taxon>
        <taxon>Chaetothyriales incertae sedis</taxon>
        <taxon>Neophaeococcomyces</taxon>
    </lineage>
</organism>
<reference evidence="1" key="1">
    <citation type="submission" date="2022-10" db="EMBL/GenBank/DDBJ databases">
        <title>Culturing micro-colonial fungi from biological soil crusts in the Mojave desert and describing Neophaeococcomyces mojavensis, and introducing the new genera and species Taxawa tesnikishii.</title>
        <authorList>
            <person name="Kurbessoian T."/>
            <person name="Stajich J.E."/>
        </authorList>
    </citation>
    <scope>NUCLEOTIDE SEQUENCE</scope>
    <source>
        <strain evidence="1">JES_112</strain>
    </source>
</reference>
<dbReference type="Proteomes" id="UP001172386">
    <property type="component" value="Unassembled WGS sequence"/>
</dbReference>
<protein>
    <submittedName>
        <fullName evidence="1">Uncharacterized protein</fullName>
    </submittedName>
</protein>
<evidence type="ECO:0000313" key="2">
    <source>
        <dbReference type="Proteomes" id="UP001172386"/>
    </source>
</evidence>
<name>A0ACC2ZUB2_9EURO</name>
<sequence>MNSDEITDPSSPSTTTTTTTTTSTGRRIRVRSLKRPSISQEASLPSIPSDDNDWVSPFTLPPLPALRKNRTQLDRSPEDRIHNRSGSSAYYAAAWGSPYATPSPNQSPATRLHQNKSLDLESSPLVSRRLPGDRSLLRHTRQQSLPIHDSSEKETDLPLTTSPVDAESKHQRRNWLSESEDSQSEYTPESGQTPTRRKRIAQASVPSSVRSHHVQESVDTITPETFNGASSLDKTPGRPSASHIMTEAQSPSPASVATEGQSKEKPLPSLPGELTTNVGPPVVHSRPSLPLPIQSFNRPKKKVPWHGKSLIIAMPTTDREQAGLPPVLTAKEREDIIQKWADQGYPVRGFSVDDWASIINGSGGASRATFPDFDDMEQERKTTRAGVHIPNQGEWQAWVNYLKEEKLRALGVTPSTSEAAPSTMSPFSSTTISRVSSAYPSMAASPPIPPMSAASTQSRMAHSPFSPVMANPATVGFSALSQRGTPQLPNGQRPMHGYTQSIAIPGVNQRIVSPFDYSISHPAAFGSGMRSPNDQFSGRRPFSPGHVQNMQSMSRIISPANMNPSPQDFARNFHSNPQVAHIQRQQEVIARQQQQIQAQIARAQHQRQMSMFPLRALSTEQLPLTPKAVSPEREPPGIMQPTPRSHRHNLSAALEKGVSESVAASSKGLADVVHGEKLSGERPGGSPDDIEEGEIQEDEAEQEELPILPRPETLNNADEKEEIETNPSIAGTPLLLDDKNPFLNFKPLLPPPSSGQRPAFGHSAQPSLSKLNVQAKEFNPSGSFAGGNLNLNENAFAPKPLLKENPISSRPQLRSHQRNMSSLNVEAPVFTPSFFTKPPQEEPKKEAATESVTNISSSAESTFDPRTSTFSFTSAPTHAHETTPAQSDFDPRSSAFSFTSANFDVEAPEFKPAGSPSGIEFTPEKPLDSRGSIFGDVVIEPSSKPQRRNKALPIIKPRSREGTPADTEESFGMDGRAVAPSDRQKRVRTGGKDEDDKLLFAESAPFSSLADDRSPEAAPAPTDGVAESVEDVAESVKDSNEPSVEEPVAGSIEVHENAKSEELDKSQPTPEEPVAEPVSKEASAQPTPAAEEIAAQSAASEKDDLQGQEPIKSATPIQLTQQEQRSHKLEQPLPKVDEPQPKDELEVTEAETAHKENIFVSEPAATTSSTKDVEEQASITMPALSAEAPIFRPASAATHKSNSSLSALATPFEFQSVAQDFKPNPEAEPTSVPDKEKEPTPKKGGLMASRFAASSPEPGTPETVERLSSPLKALSAEAEQMQDQVHDTEDKSESREVPLVAEDVVELIDVEADPQADELDRISNLEDDKENVSRSGSVVSRVGDMSIEEINAVMKQFEENPDLGIIREDTPVEETPLIDMRFPRQNFRSDAPSPSPRRLNKKLDQPFDPDRARPYGGLGFEIEGVHQLNYGSGEISDWNADLSPGQQDKLEARAHFFDDHVNDLVDNVLESRLAPVERALANIQHAVQSVVGKPRGSRRSLSTDNKDSDADDEDDYDAYEGYSHYRSMSPKRRDRRQETIKAAVIEAMSVAQAAAVQPQIDMTSIQSALQEMRELAQKTIVQSQQPAIDTSVIHTAISELKSLAVQEPKAPVLDTSDLSRILEEMKALQQQRALEPQADMLVMQAALNELRQLVSEKPRLPELDLSSLHESLAELKQQGQSRSVQEESASLKTVLEDVISSHPRLRGSRVEQDHDSSQKLHLKIDGLEAMLKVAEKRADGEAALRREAEDENDTLRAHLKDAQDQAATHKEASDEAQRSLEAFLSEKQQYREMSAESRDLRSKNEALEQRAEALEKTLNEYRVYKEEMREELDAERKRTDNLARHLQDVRVQARDQMDSRDVLRDQLGRLQQRMTRVMEDIRHDEAEWRKREHDIMGKNQLLQCALDHETHRRARLELDAEKLRKEHRESLHFKALHDNAQGELSKLANTIIGLQAENKSHQDASYQAQRELTYLREKQEEMIASQTGRLLDELEASRAMLRNLQSDSDARIARLQGQIDTAAVEIREQKAEHEQHMQRMFENHNHAIRQVNEKHADELEQALRQVGEKHKADLEHRLAVHEERLIDFQNRHVRDLQSADEDRSRLEQKYMEKLDLSNDKVKHLEGKLSDLEDRFEVTKTAARAAVEAATAKAINLPTPAPSVVASPPHRGSISSASMPIARGSDLPEKISAQALRETIMVLQDQLQNREQKIDKLEAELASIDKDAPNKIKERETEVVMLRELLDVRVDDLQELISTLEKPQYDRAAVKDAAIRIKTQIKMEQQLKERAISGTNLANNLPASISSGLANLTQSPRAMVAAAAWGNWRRVRDSGVSAVSDFANSVSAQTPSRSSSTPSNLLAGIMTPPSASQRSQGDGSQPSTARPLAAAAAARRTGVSSPSKGAQPLRAFNSQPRALSGAHLPARRETNESRPGSSGSVIRPSEPSSTIVEPPSTPLALKAESDFGDDVDDDASPLDGKDRGFDSDNIEELVNSERNAMKSVSPRASRESTRLDDEGEEEERVVVLEEE</sequence>